<dbReference type="VEuPathDB" id="CryptoDB:Vbra_15504"/>
<feature type="compositionally biased region" description="Low complexity" evidence="1">
    <location>
        <begin position="161"/>
        <end position="184"/>
    </location>
</feature>
<dbReference type="EMBL" id="CDMY01000447">
    <property type="protein sequence ID" value="CEM13605.1"/>
    <property type="molecule type" value="Genomic_DNA"/>
</dbReference>
<dbReference type="InParanoid" id="A0A0G4FIV3"/>
<evidence type="ECO:0000256" key="1">
    <source>
        <dbReference type="SAM" id="MobiDB-lite"/>
    </source>
</evidence>
<dbReference type="Proteomes" id="UP000041254">
    <property type="component" value="Unassembled WGS sequence"/>
</dbReference>
<name>A0A0G4FIV3_VITBC</name>
<gene>
    <name evidence="2" type="ORF">Vbra_15504</name>
</gene>
<protein>
    <submittedName>
        <fullName evidence="2">Uncharacterized protein</fullName>
    </submittedName>
</protein>
<evidence type="ECO:0000313" key="3">
    <source>
        <dbReference type="Proteomes" id="UP000041254"/>
    </source>
</evidence>
<sequence>MRGLLMPPHFLSSPSIGRWLTVLVRWTVATTPGSLERWAGLVCASVAGRRLLGLLTNLTDAHSALSNELTQTPTDHNRRRMNVDGGAAQWGAGGAVGPNETDNSKQHSNAVPDDDGGAKKRRHVDISHPAAGGGGDGGGHSGGGSIGAGGAAAATQQQHEGGSSSLSAGLLTAPNQQPNQQQQKQHPLEYIFVGRRTFFLLSLNDILRLRATCKWARGLFGAPQLRQRLSHSLSTQAGLRRTVNENVVQLLTFADQQMGERDLLAALCVTEAGGWSEMSEVIELAGQCGCCQLPVTLNSGDLHQYPNKTAYLDDPRVLAQLKMVGPHIRFGDGVTFQLFRHGYRLRAIKDQYGFELTINPPLPPNHPYQQHRQPHDPPVSSSIDNYPSRGWLRWASVSDYTSASPNFSSVSSCVKKIVLNHFEKTHQINSTYRMIDRHVDNSRLHTLITQSPHTPVERCTTTMSYHLIPGRHLVLTDASQSFVAWIRIDDFANYVKVEVCTTEPAVSVGGAFKVLFPQTTRLARAVLETIISAMIFDQ</sequence>
<feature type="compositionally biased region" description="Gly residues" evidence="1">
    <location>
        <begin position="131"/>
        <end position="150"/>
    </location>
</feature>
<keyword evidence="3" id="KW-1185">Reference proteome</keyword>
<reference evidence="2 3" key="1">
    <citation type="submission" date="2014-11" db="EMBL/GenBank/DDBJ databases">
        <authorList>
            <person name="Zhu J."/>
            <person name="Qi W."/>
            <person name="Song R."/>
        </authorList>
    </citation>
    <scope>NUCLEOTIDE SEQUENCE [LARGE SCALE GENOMIC DNA]</scope>
</reference>
<proteinExistence type="predicted"/>
<feature type="region of interest" description="Disordered" evidence="1">
    <location>
        <begin position="66"/>
        <end position="184"/>
    </location>
</feature>
<dbReference type="PhylomeDB" id="A0A0G4FIV3"/>
<organism evidence="2 3">
    <name type="scientific">Vitrella brassicaformis (strain CCMP3155)</name>
    <dbReference type="NCBI Taxonomy" id="1169540"/>
    <lineage>
        <taxon>Eukaryota</taxon>
        <taxon>Sar</taxon>
        <taxon>Alveolata</taxon>
        <taxon>Colpodellida</taxon>
        <taxon>Vitrellaceae</taxon>
        <taxon>Vitrella</taxon>
    </lineage>
</organism>
<accession>A0A0G4FIV3</accession>
<evidence type="ECO:0000313" key="2">
    <source>
        <dbReference type="EMBL" id="CEM13605.1"/>
    </source>
</evidence>
<dbReference type="AlphaFoldDB" id="A0A0G4FIV3"/>